<name>A0A518AGL7_9BACT</name>
<dbReference type="Proteomes" id="UP000315750">
    <property type="component" value="Chromosome"/>
</dbReference>
<dbReference type="Pfam" id="PF13508">
    <property type="entry name" value="Acetyltransf_7"/>
    <property type="match status" value="1"/>
</dbReference>
<evidence type="ECO:0000256" key="2">
    <source>
        <dbReference type="ARBA" id="ARBA00023315"/>
    </source>
</evidence>
<organism evidence="4 5">
    <name type="scientific">Aeoliella mucimassa</name>
    <dbReference type="NCBI Taxonomy" id="2527972"/>
    <lineage>
        <taxon>Bacteria</taxon>
        <taxon>Pseudomonadati</taxon>
        <taxon>Planctomycetota</taxon>
        <taxon>Planctomycetia</taxon>
        <taxon>Pirellulales</taxon>
        <taxon>Lacipirellulaceae</taxon>
        <taxon>Aeoliella</taxon>
    </lineage>
</organism>
<dbReference type="EC" id="2.3.1.-" evidence="4"/>
<evidence type="ECO:0000313" key="5">
    <source>
        <dbReference type="Proteomes" id="UP000315750"/>
    </source>
</evidence>
<dbReference type="InterPro" id="IPR000182">
    <property type="entry name" value="GNAT_dom"/>
</dbReference>
<keyword evidence="1 4" id="KW-0808">Transferase</keyword>
<dbReference type="PANTHER" id="PTHR43800">
    <property type="entry name" value="PEPTIDYL-LYSINE N-ACETYLTRANSFERASE YJAB"/>
    <property type="match status" value="1"/>
</dbReference>
<dbReference type="Gene3D" id="3.40.630.30">
    <property type="match status" value="1"/>
</dbReference>
<dbReference type="OrthoDB" id="9789605at2"/>
<gene>
    <name evidence="4" type="primary">yjaB</name>
    <name evidence="4" type="ORF">Pan181_00480</name>
</gene>
<dbReference type="SUPFAM" id="SSF55729">
    <property type="entry name" value="Acyl-CoA N-acyltransferases (Nat)"/>
    <property type="match status" value="1"/>
</dbReference>
<sequence length="142" mass="16074">MQIRPYERRDLEGVLSSWENAARLAHPFLEEDFLVQERKNLPEVYLPNADTWVADIDGEVVGFIALIGNQIGGLFLQPSYHNRGIGRALVDKAVELHGSLEVEVFSENVVGRRFYASYGFTETEEKTHEPTGQKVLCLQRAV</sequence>
<evidence type="ECO:0000256" key="1">
    <source>
        <dbReference type="ARBA" id="ARBA00022679"/>
    </source>
</evidence>
<evidence type="ECO:0000259" key="3">
    <source>
        <dbReference type="PROSITE" id="PS51186"/>
    </source>
</evidence>
<dbReference type="EMBL" id="CP036278">
    <property type="protein sequence ID" value="QDU53870.1"/>
    <property type="molecule type" value="Genomic_DNA"/>
</dbReference>
<keyword evidence="5" id="KW-1185">Reference proteome</keyword>
<dbReference type="PROSITE" id="PS51186">
    <property type="entry name" value="GNAT"/>
    <property type="match status" value="1"/>
</dbReference>
<evidence type="ECO:0000313" key="4">
    <source>
        <dbReference type="EMBL" id="QDU53870.1"/>
    </source>
</evidence>
<keyword evidence="2 4" id="KW-0012">Acyltransferase</keyword>
<proteinExistence type="predicted"/>
<dbReference type="CDD" id="cd04301">
    <property type="entry name" value="NAT_SF"/>
    <property type="match status" value="1"/>
</dbReference>
<dbReference type="KEGG" id="amuc:Pan181_00480"/>
<reference evidence="4 5" key="1">
    <citation type="submission" date="2019-02" db="EMBL/GenBank/DDBJ databases">
        <title>Deep-cultivation of Planctomycetes and their phenomic and genomic characterization uncovers novel biology.</title>
        <authorList>
            <person name="Wiegand S."/>
            <person name="Jogler M."/>
            <person name="Boedeker C."/>
            <person name="Pinto D."/>
            <person name="Vollmers J."/>
            <person name="Rivas-Marin E."/>
            <person name="Kohn T."/>
            <person name="Peeters S.H."/>
            <person name="Heuer A."/>
            <person name="Rast P."/>
            <person name="Oberbeckmann S."/>
            <person name="Bunk B."/>
            <person name="Jeske O."/>
            <person name="Meyerdierks A."/>
            <person name="Storesund J.E."/>
            <person name="Kallscheuer N."/>
            <person name="Luecker S."/>
            <person name="Lage O.M."/>
            <person name="Pohl T."/>
            <person name="Merkel B.J."/>
            <person name="Hornburger P."/>
            <person name="Mueller R.-W."/>
            <person name="Bruemmer F."/>
            <person name="Labrenz M."/>
            <person name="Spormann A.M."/>
            <person name="Op den Camp H."/>
            <person name="Overmann J."/>
            <person name="Amann R."/>
            <person name="Jetten M.S.M."/>
            <person name="Mascher T."/>
            <person name="Medema M.H."/>
            <person name="Devos D.P."/>
            <person name="Kaster A.-K."/>
            <person name="Ovreas L."/>
            <person name="Rohde M."/>
            <person name="Galperin M.Y."/>
            <person name="Jogler C."/>
        </authorList>
    </citation>
    <scope>NUCLEOTIDE SEQUENCE [LARGE SCALE GENOMIC DNA]</scope>
    <source>
        <strain evidence="4 5">Pan181</strain>
    </source>
</reference>
<dbReference type="GO" id="GO:0016747">
    <property type="term" value="F:acyltransferase activity, transferring groups other than amino-acyl groups"/>
    <property type="evidence" value="ECO:0007669"/>
    <property type="project" value="InterPro"/>
</dbReference>
<dbReference type="RefSeq" id="WP_145244916.1">
    <property type="nucleotide sequence ID" value="NZ_CP036278.1"/>
</dbReference>
<dbReference type="PANTHER" id="PTHR43800:SF1">
    <property type="entry name" value="PEPTIDYL-LYSINE N-ACETYLTRANSFERASE YJAB"/>
    <property type="match status" value="1"/>
</dbReference>
<protein>
    <submittedName>
        <fullName evidence="4">Putative N-acetyltransferase YjaB</fullName>
        <ecNumber evidence="4">2.3.1.-</ecNumber>
    </submittedName>
</protein>
<dbReference type="InterPro" id="IPR016181">
    <property type="entry name" value="Acyl_CoA_acyltransferase"/>
</dbReference>
<feature type="domain" description="N-acetyltransferase" evidence="3">
    <location>
        <begin position="1"/>
        <end position="142"/>
    </location>
</feature>
<accession>A0A518AGL7</accession>
<dbReference type="AlphaFoldDB" id="A0A518AGL7"/>